<evidence type="ECO:0000256" key="1">
    <source>
        <dbReference type="SAM" id="MobiDB-lite"/>
    </source>
</evidence>
<comment type="caution">
    <text evidence="2">The sequence shown here is derived from an EMBL/GenBank/DDBJ whole genome shotgun (WGS) entry which is preliminary data.</text>
</comment>
<name>A0A8J5QTI3_9HYME</name>
<proteinExistence type="predicted"/>
<gene>
    <name evidence="2" type="ORF">G9C98_006137</name>
</gene>
<dbReference type="Proteomes" id="UP000729913">
    <property type="component" value="Unassembled WGS sequence"/>
</dbReference>
<dbReference type="OrthoDB" id="7599840at2759"/>
<protein>
    <submittedName>
        <fullName evidence="2">Uncharacterized protein</fullName>
    </submittedName>
</protein>
<dbReference type="AlphaFoldDB" id="A0A8J5QTI3"/>
<organism evidence="2 3">
    <name type="scientific">Cotesia typhae</name>
    <dbReference type="NCBI Taxonomy" id="2053667"/>
    <lineage>
        <taxon>Eukaryota</taxon>
        <taxon>Metazoa</taxon>
        <taxon>Ecdysozoa</taxon>
        <taxon>Arthropoda</taxon>
        <taxon>Hexapoda</taxon>
        <taxon>Insecta</taxon>
        <taxon>Pterygota</taxon>
        <taxon>Neoptera</taxon>
        <taxon>Endopterygota</taxon>
        <taxon>Hymenoptera</taxon>
        <taxon>Apocrita</taxon>
        <taxon>Ichneumonoidea</taxon>
        <taxon>Braconidae</taxon>
        <taxon>Microgastrinae</taxon>
        <taxon>Cotesia</taxon>
    </lineage>
</organism>
<feature type="region of interest" description="Disordered" evidence="1">
    <location>
        <begin position="62"/>
        <end position="81"/>
    </location>
</feature>
<reference evidence="2" key="2">
    <citation type="submission" date="2021-04" db="EMBL/GenBank/DDBJ databases">
        <title>Genome-wide patterns of bracovirus chromosomal integration into multiple host tissues during parasitism.</title>
        <authorList>
            <person name="Chebbi M.A.C."/>
        </authorList>
    </citation>
    <scope>NUCLEOTIDE SEQUENCE</scope>
    <source>
        <tissue evidence="2">Whole body</tissue>
    </source>
</reference>
<reference evidence="2" key="1">
    <citation type="submission" date="2020-03" db="EMBL/GenBank/DDBJ databases">
        <authorList>
            <person name="Chebbi M.A."/>
            <person name="Drezen J.M."/>
        </authorList>
    </citation>
    <scope>NUCLEOTIDE SEQUENCE</scope>
    <source>
        <tissue evidence="2">Whole body</tissue>
    </source>
</reference>
<keyword evidence="3" id="KW-1185">Reference proteome</keyword>
<accession>A0A8J5QTI3</accession>
<sequence>MNRCNKTCMPSVRQIVDRLVPVDLVGCGCCLLADKNNKPCAIDNCSVGVPYISNKPVNAINNINNKKNDNNNKNKNNSIRNMRLNLTDNTSILIKNCSRNT</sequence>
<evidence type="ECO:0000313" key="3">
    <source>
        <dbReference type="Proteomes" id="UP000729913"/>
    </source>
</evidence>
<dbReference type="EMBL" id="JAAOIC020000043">
    <property type="protein sequence ID" value="KAG8038441.1"/>
    <property type="molecule type" value="Genomic_DNA"/>
</dbReference>
<evidence type="ECO:0000313" key="2">
    <source>
        <dbReference type="EMBL" id="KAG8038441.1"/>
    </source>
</evidence>